<comment type="caution">
    <text evidence="2">The sequence shown here is derived from an EMBL/GenBank/DDBJ whole genome shotgun (WGS) entry which is preliminary data.</text>
</comment>
<feature type="transmembrane region" description="Helical" evidence="1">
    <location>
        <begin position="50"/>
        <end position="67"/>
    </location>
</feature>
<dbReference type="Proteomes" id="UP000824219">
    <property type="component" value="Linkage Group LG02"/>
</dbReference>
<dbReference type="AlphaFoldDB" id="A0A9D3P4Y2"/>
<keyword evidence="1" id="KW-0812">Transmembrane</keyword>
<evidence type="ECO:0000313" key="2">
    <source>
        <dbReference type="EMBL" id="KAG7334795.1"/>
    </source>
</evidence>
<protein>
    <submittedName>
        <fullName evidence="2">Uncharacterized protein</fullName>
    </submittedName>
</protein>
<proteinExistence type="predicted"/>
<reference evidence="2 3" key="1">
    <citation type="submission" date="2021-06" db="EMBL/GenBank/DDBJ databases">
        <title>Chromosome-level genome assembly of the red-tail catfish (Hemibagrus wyckioides).</title>
        <authorList>
            <person name="Shao F."/>
        </authorList>
    </citation>
    <scope>NUCLEOTIDE SEQUENCE [LARGE SCALE GENOMIC DNA]</scope>
    <source>
        <strain evidence="2">EC202008001</strain>
        <tissue evidence="2">Blood</tissue>
    </source>
</reference>
<organism evidence="2 3">
    <name type="scientific">Hemibagrus wyckioides</name>
    <dbReference type="NCBI Taxonomy" id="337641"/>
    <lineage>
        <taxon>Eukaryota</taxon>
        <taxon>Metazoa</taxon>
        <taxon>Chordata</taxon>
        <taxon>Craniata</taxon>
        <taxon>Vertebrata</taxon>
        <taxon>Euteleostomi</taxon>
        <taxon>Actinopterygii</taxon>
        <taxon>Neopterygii</taxon>
        <taxon>Teleostei</taxon>
        <taxon>Ostariophysi</taxon>
        <taxon>Siluriformes</taxon>
        <taxon>Bagridae</taxon>
        <taxon>Hemibagrus</taxon>
    </lineage>
</organism>
<evidence type="ECO:0000313" key="3">
    <source>
        <dbReference type="Proteomes" id="UP000824219"/>
    </source>
</evidence>
<evidence type="ECO:0000256" key="1">
    <source>
        <dbReference type="SAM" id="Phobius"/>
    </source>
</evidence>
<keyword evidence="3" id="KW-1185">Reference proteome</keyword>
<dbReference type="EMBL" id="JAHKSW010000002">
    <property type="protein sequence ID" value="KAG7334795.1"/>
    <property type="molecule type" value="Genomic_DNA"/>
</dbReference>
<accession>A0A9D3P4Y2</accession>
<keyword evidence="1" id="KW-1133">Transmembrane helix</keyword>
<keyword evidence="1" id="KW-0472">Membrane</keyword>
<gene>
    <name evidence="2" type="ORF">KOW79_001391</name>
</gene>
<name>A0A9D3P4Y2_9TELE</name>
<sequence length="68" mass="8026">MNVTSEALHEWRCSPWSRDLRWPARDVTGVVRVADQLITLRRRGAERRRFNSYYITTLCSLVVVFTLT</sequence>